<dbReference type="InterPro" id="IPR000639">
    <property type="entry name" value="Epox_hydrolase-like"/>
</dbReference>
<accession>A0A1E5QQ48</accession>
<organism evidence="3">
    <name type="scientific">Desertifilum tharense IPPAS B-1220</name>
    <dbReference type="NCBI Taxonomy" id="1781255"/>
    <lineage>
        <taxon>Bacteria</taxon>
        <taxon>Bacillati</taxon>
        <taxon>Cyanobacteriota</taxon>
        <taxon>Cyanophyceae</taxon>
        <taxon>Desertifilales</taxon>
        <taxon>Desertifilaceae</taxon>
        <taxon>Desertifilum</taxon>
    </lineage>
</organism>
<feature type="domain" description="AB hydrolase-1" evidence="2">
    <location>
        <begin position="28"/>
        <end position="269"/>
    </location>
</feature>
<evidence type="ECO:0000313" key="3">
    <source>
        <dbReference type="EMBL" id="OEJ76786.1"/>
    </source>
</evidence>
<gene>
    <name evidence="3" type="ORF">BH720_02075</name>
</gene>
<evidence type="ECO:0000259" key="2">
    <source>
        <dbReference type="Pfam" id="PF00561"/>
    </source>
</evidence>
<dbReference type="RefSeq" id="WP_069965495.1">
    <property type="nucleotide sequence ID" value="NZ_CM124774.1"/>
</dbReference>
<dbReference type="AlphaFoldDB" id="A0A1E5QQ48"/>
<reference evidence="3" key="1">
    <citation type="submission" date="2016-09" db="EMBL/GenBank/DDBJ databases">
        <title>Draft genome of thermotolerant cyanobacterium Desertifilum sp. strain IPPAS B-1220.</title>
        <authorList>
            <person name="Sinetova M.A."/>
            <person name="Bolakhan K."/>
            <person name="Zayadan B.K."/>
            <person name="Mironov K.S."/>
            <person name="Ustinova V."/>
            <person name="Kupriyanova E.V."/>
            <person name="Sidorov R.A."/>
            <person name="Skrypnik A.N."/>
            <person name="Gogoleva N.E."/>
            <person name="Gogolev Y.V."/>
            <person name="Los D.A."/>
        </authorList>
    </citation>
    <scope>NUCLEOTIDE SEQUENCE [LARGE SCALE GENOMIC DNA]</scope>
    <source>
        <strain evidence="3">IPPAS B-1220</strain>
    </source>
</reference>
<dbReference type="Pfam" id="PF00561">
    <property type="entry name" value="Abhydrolase_1"/>
    <property type="match status" value="1"/>
</dbReference>
<dbReference type="PANTHER" id="PTHR43329">
    <property type="entry name" value="EPOXIDE HYDROLASE"/>
    <property type="match status" value="1"/>
</dbReference>
<dbReference type="PRINTS" id="PR00412">
    <property type="entry name" value="EPOXHYDRLASE"/>
</dbReference>
<protein>
    <submittedName>
        <fullName evidence="3">Epoxide hydrolase</fullName>
    </submittedName>
</protein>
<dbReference type="InterPro" id="IPR029058">
    <property type="entry name" value="AB_hydrolase_fold"/>
</dbReference>
<sequence>MLFHDDWTSNFLKTNGVRLHYVSAGQGPLLLLLHGFPEFWYSWRHQLSEFANDYRVVALDLRGYNLSEKPQDLSAYRISELVNDIAGAIAALGETRCCLAAHDWGGVIAWHFAYLYPHLLDRLIIMNCPHPAKFQDGMRLPQQWLKSSYMLFFQLPFAPEWLLQSLDYQLIASAFKALAVNQQAFSPQDLEAYKDAVGQRGALTAMLNYYRNLPSALSSTKSWDVLSVPTLMIWGENDPALGKELAEGTENYVSHLQLQYIANCGHWVQQEYPHQVNQFMRYFLQN</sequence>
<dbReference type="EMBL" id="MJGC01000025">
    <property type="protein sequence ID" value="OEJ76786.1"/>
    <property type="molecule type" value="Genomic_DNA"/>
</dbReference>
<dbReference type="PRINTS" id="PR00111">
    <property type="entry name" value="ABHYDROLASE"/>
</dbReference>
<dbReference type="InterPro" id="IPR000073">
    <property type="entry name" value="AB_hydrolase_1"/>
</dbReference>
<dbReference type="GO" id="GO:0016787">
    <property type="term" value="F:hydrolase activity"/>
    <property type="evidence" value="ECO:0007669"/>
    <property type="project" value="UniProtKB-KW"/>
</dbReference>
<comment type="caution">
    <text evidence="3">The sequence shown here is derived from an EMBL/GenBank/DDBJ whole genome shotgun (WGS) entry which is preliminary data.</text>
</comment>
<keyword evidence="1 3" id="KW-0378">Hydrolase</keyword>
<evidence type="ECO:0000256" key="1">
    <source>
        <dbReference type="ARBA" id="ARBA00022801"/>
    </source>
</evidence>
<name>A0A1E5QQ48_9CYAN</name>
<dbReference type="SUPFAM" id="SSF53474">
    <property type="entry name" value="alpha/beta-Hydrolases"/>
    <property type="match status" value="1"/>
</dbReference>
<dbReference type="OrthoDB" id="9773293at2"/>
<dbReference type="Gene3D" id="3.40.50.1820">
    <property type="entry name" value="alpha/beta hydrolase"/>
    <property type="match status" value="1"/>
</dbReference>
<proteinExistence type="predicted"/>
<dbReference type="STRING" id="1781255.BH720_02075"/>